<gene>
    <name evidence="1" type="ORF">EVOR1521_LOCUS9122</name>
</gene>
<organism evidence="1 2">
    <name type="scientific">Effrenium voratum</name>
    <dbReference type="NCBI Taxonomy" id="2562239"/>
    <lineage>
        <taxon>Eukaryota</taxon>
        <taxon>Sar</taxon>
        <taxon>Alveolata</taxon>
        <taxon>Dinophyceae</taxon>
        <taxon>Suessiales</taxon>
        <taxon>Symbiodiniaceae</taxon>
        <taxon>Effrenium</taxon>
    </lineage>
</organism>
<dbReference type="Proteomes" id="UP001178507">
    <property type="component" value="Unassembled WGS sequence"/>
</dbReference>
<name>A0AA36I5N1_9DINO</name>
<evidence type="ECO:0000313" key="2">
    <source>
        <dbReference type="Proteomes" id="UP001178507"/>
    </source>
</evidence>
<accession>A0AA36I5N1</accession>
<dbReference type="EMBL" id="CAUJNA010000808">
    <property type="protein sequence ID" value="CAJ1381425.1"/>
    <property type="molecule type" value="Genomic_DNA"/>
</dbReference>
<dbReference type="AlphaFoldDB" id="A0AA36I5N1"/>
<reference evidence="1" key="1">
    <citation type="submission" date="2023-08" db="EMBL/GenBank/DDBJ databases">
        <authorList>
            <person name="Chen Y."/>
            <person name="Shah S."/>
            <person name="Dougan E. K."/>
            <person name="Thang M."/>
            <person name="Chan C."/>
        </authorList>
    </citation>
    <scope>NUCLEOTIDE SEQUENCE</scope>
</reference>
<comment type="caution">
    <text evidence="1">The sequence shown here is derived from an EMBL/GenBank/DDBJ whole genome shotgun (WGS) entry which is preliminary data.</text>
</comment>
<proteinExistence type="predicted"/>
<keyword evidence="2" id="KW-1185">Reference proteome</keyword>
<evidence type="ECO:0000313" key="1">
    <source>
        <dbReference type="EMBL" id="CAJ1381425.1"/>
    </source>
</evidence>
<sequence length="99" mass="11001">MNEMVLVDAPFTEVGDDVTLDYDGQVRCHSFKDVWLKFTTFKIGHGMTIMTGASVAMCDAGDGATLRPGSLTWKEATWSRAASTRAPRRLWTWSAVQRS</sequence>
<protein>
    <submittedName>
        <fullName evidence="1">Uncharacterized protein</fullName>
    </submittedName>
</protein>